<dbReference type="SMART" id="SM00862">
    <property type="entry name" value="Trans_reg_C"/>
    <property type="match status" value="1"/>
</dbReference>
<dbReference type="Gene3D" id="3.40.50.2300">
    <property type="match status" value="1"/>
</dbReference>
<proteinExistence type="predicted"/>
<evidence type="ECO:0000256" key="4">
    <source>
        <dbReference type="ARBA" id="ARBA00023125"/>
    </source>
</evidence>
<keyword evidence="4 7" id="KW-0238">DNA-binding</keyword>
<dbReference type="Pfam" id="PF00486">
    <property type="entry name" value="Trans_reg_C"/>
    <property type="match status" value="1"/>
</dbReference>
<dbReference type="SMART" id="SM00448">
    <property type="entry name" value="REC"/>
    <property type="match status" value="1"/>
</dbReference>
<feature type="domain" description="OmpR/PhoB-type" evidence="10">
    <location>
        <begin position="153"/>
        <end position="252"/>
    </location>
</feature>
<feature type="domain" description="Response regulatory" evidence="9">
    <location>
        <begin position="7"/>
        <end position="120"/>
    </location>
</feature>
<name>A0A212K7Z0_9DELT</name>
<evidence type="ECO:0000256" key="1">
    <source>
        <dbReference type="ARBA" id="ARBA00022553"/>
    </source>
</evidence>
<dbReference type="InterPro" id="IPR036388">
    <property type="entry name" value="WH-like_DNA-bd_sf"/>
</dbReference>
<dbReference type="SUPFAM" id="SSF46894">
    <property type="entry name" value="C-terminal effector domain of the bipartite response regulators"/>
    <property type="match status" value="1"/>
</dbReference>
<accession>A0A212K7Z0</accession>
<reference evidence="11" key="1">
    <citation type="submission" date="2016-04" db="EMBL/GenBank/DDBJ databases">
        <authorList>
            <person name="Evans L.H."/>
            <person name="Alamgir A."/>
            <person name="Owens N."/>
            <person name="Weber N.D."/>
            <person name="Virtaneva K."/>
            <person name="Barbian K."/>
            <person name="Babar A."/>
            <person name="Rosenke K."/>
        </authorList>
    </citation>
    <scope>NUCLEOTIDE SEQUENCE</scope>
    <source>
        <strain evidence="11">86</strain>
    </source>
</reference>
<evidence type="ECO:0000259" key="10">
    <source>
        <dbReference type="PROSITE" id="PS51755"/>
    </source>
</evidence>
<dbReference type="GO" id="GO:0000156">
    <property type="term" value="F:phosphorelay response regulator activity"/>
    <property type="evidence" value="ECO:0007669"/>
    <property type="project" value="TreeGrafter"/>
</dbReference>
<dbReference type="PANTHER" id="PTHR48111:SF4">
    <property type="entry name" value="DNA-BINDING DUAL TRANSCRIPTIONAL REGULATOR OMPR"/>
    <property type="match status" value="1"/>
</dbReference>
<protein>
    <submittedName>
        <fullName evidence="11">Response regulator receiver</fullName>
    </submittedName>
</protein>
<dbReference type="FunFam" id="3.40.50.2300:FF:000001">
    <property type="entry name" value="DNA-binding response regulator PhoB"/>
    <property type="match status" value="1"/>
</dbReference>
<dbReference type="CDD" id="cd00383">
    <property type="entry name" value="trans_reg_C"/>
    <property type="match status" value="1"/>
</dbReference>
<dbReference type="GO" id="GO:0005829">
    <property type="term" value="C:cytosol"/>
    <property type="evidence" value="ECO:0007669"/>
    <property type="project" value="TreeGrafter"/>
</dbReference>
<sequence>MSDSAKKILVIDDDERLHERVQDFLHANGYTYIKLTGGADVLHTLETYRPDIVLLDVMMPGEDGFSVLLKIRGASKVPVIMLTARGEDTDRIIGLELGADDYLAKPFNPRELLARIRAVLRRAEPQENGAAREPAPEHEDAESASAVNVAFSAGEVRVGSYVLDTRRQTLSRGKNTTSLSTAELCLLHAFMTRVETVLGREQLMLLAFGSDEHSTARSIDVHISRLRALLRDLGEPSTRIRTVWGSGYCWIGE</sequence>
<dbReference type="InterPro" id="IPR039420">
    <property type="entry name" value="WalR-like"/>
</dbReference>
<dbReference type="GO" id="GO:0032993">
    <property type="term" value="C:protein-DNA complex"/>
    <property type="evidence" value="ECO:0007669"/>
    <property type="project" value="TreeGrafter"/>
</dbReference>
<dbReference type="PANTHER" id="PTHR48111">
    <property type="entry name" value="REGULATOR OF RPOS"/>
    <property type="match status" value="1"/>
</dbReference>
<dbReference type="SUPFAM" id="SSF52172">
    <property type="entry name" value="CheY-like"/>
    <property type="match status" value="1"/>
</dbReference>
<dbReference type="InterPro" id="IPR001789">
    <property type="entry name" value="Sig_transdc_resp-reg_receiver"/>
</dbReference>
<dbReference type="GO" id="GO:0006355">
    <property type="term" value="P:regulation of DNA-templated transcription"/>
    <property type="evidence" value="ECO:0007669"/>
    <property type="project" value="InterPro"/>
</dbReference>
<evidence type="ECO:0000256" key="5">
    <source>
        <dbReference type="ARBA" id="ARBA00023163"/>
    </source>
</evidence>
<gene>
    <name evidence="11" type="ORF">KL86DPRO_30107</name>
</gene>
<keyword evidence="2" id="KW-0902">Two-component regulatory system</keyword>
<feature type="modified residue" description="4-aspartylphosphate" evidence="6">
    <location>
        <position position="56"/>
    </location>
</feature>
<feature type="region of interest" description="Disordered" evidence="8">
    <location>
        <begin position="125"/>
        <end position="144"/>
    </location>
</feature>
<dbReference type="Pfam" id="PF00072">
    <property type="entry name" value="Response_reg"/>
    <property type="match status" value="1"/>
</dbReference>
<dbReference type="InterPro" id="IPR016032">
    <property type="entry name" value="Sig_transdc_resp-reg_C-effctor"/>
</dbReference>
<keyword evidence="5" id="KW-0804">Transcription</keyword>
<evidence type="ECO:0000313" key="11">
    <source>
        <dbReference type="EMBL" id="SBW07728.1"/>
    </source>
</evidence>
<dbReference type="AlphaFoldDB" id="A0A212K7Z0"/>
<dbReference type="InterPro" id="IPR001867">
    <property type="entry name" value="OmpR/PhoB-type_DNA-bd"/>
</dbReference>
<evidence type="ECO:0000256" key="8">
    <source>
        <dbReference type="SAM" id="MobiDB-lite"/>
    </source>
</evidence>
<dbReference type="PROSITE" id="PS50110">
    <property type="entry name" value="RESPONSE_REGULATORY"/>
    <property type="match status" value="1"/>
</dbReference>
<keyword evidence="1 6" id="KW-0597">Phosphoprotein</keyword>
<keyword evidence="3" id="KW-0805">Transcription regulation</keyword>
<dbReference type="Gene3D" id="1.10.10.10">
    <property type="entry name" value="Winged helix-like DNA-binding domain superfamily/Winged helix DNA-binding domain"/>
    <property type="match status" value="1"/>
</dbReference>
<dbReference type="Gene3D" id="6.10.250.690">
    <property type="match status" value="1"/>
</dbReference>
<dbReference type="PROSITE" id="PS51755">
    <property type="entry name" value="OMPR_PHOB"/>
    <property type="match status" value="1"/>
</dbReference>
<dbReference type="InterPro" id="IPR011006">
    <property type="entry name" value="CheY-like_superfamily"/>
</dbReference>
<evidence type="ECO:0000256" key="6">
    <source>
        <dbReference type="PROSITE-ProRule" id="PRU00169"/>
    </source>
</evidence>
<dbReference type="GO" id="GO:0000976">
    <property type="term" value="F:transcription cis-regulatory region binding"/>
    <property type="evidence" value="ECO:0007669"/>
    <property type="project" value="TreeGrafter"/>
</dbReference>
<evidence type="ECO:0000259" key="9">
    <source>
        <dbReference type="PROSITE" id="PS50110"/>
    </source>
</evidence>
<feature type="DNA-binding region" description="OmpR/PhoB-type" evidence="7">
    <location>
        <begin position="153"/>
        <end position="252"/>
    </location>
</feature>
<evidence type="ECO:0000256" key="3">
    <source>
        <dbReference type="ARBA" id="ARBA00023015"/>
    </source>
</evidence>
<evidence type="ECO:0000256" key="2">
    <source>
        <dbReference type="ARBA" id="ARBA00023012"/>
    </source>
</evidence>
<evidence type="ECO:0000256" key="7">
    <source>
        <dbReference type="PROSITE-ProRule" id="PRU01091"/>
    </source>
</evidence>
<dbReference type="EMBL" id="FLUQ01000003">
    <property type="protein sequence ID" value="SBW07728.1"/>
    <property type="molecule type" value="Genomic_DNA"/>
</dbReference>
<organism evidence="11">
    <name type="scientific">uncultured delta proteobacterium</name>
    <dbReference type="NCBI Taxonomy" id="34034"/>
    <lineage>
        <taxon>Bacteria</taxon>
        <taxon>Deltaproteobacteria</taxon>
        <taxon>environmental samples</taxon>
    </lineage>
</organism>